<dbReference type="InterPro" id="IPR029432">
    <property type="entry name" value="Gp28/Gp37-like_dom"/>
</dbReference>
<accession>A0A8S5M2Y1</accession>
<dbReference type="Pfam" id="PF14594">
    <property type="entry name" value="Sipho_Gp37"/>
    <property type="match status" value="1"/>
</dbReference>
<evidence type="ECO:0000313" key="2">
    <source>
        <dbReference type="EMBL" id="DAD76673.1"/>
    </source>
</evidence>
<dbReference type="EMBL" id="BK014807">
    <property type="protein sequence ID" value="DAD76673.1"/>
    <property type="molecule type" value="Genomic_DNA"/>
</dbReference>
<evidence type="ECO:0000259" key="1">
    <source>
        <dbReference type="Pfam" id="PF14594"/>
    </source>
</evidence>
<reference evidence="2" key="1">
    <citation type="journal article" date="2021" name="Proc. Natl. Acad. Sci. U.S.A.">
        <title>A Catalog of Tens of Thousands of Viruses from Human Metagenomes Reveals Hidden Associations with Chronic Diseases.</title>
        <authorList>
            <person name="Tisza M.J."/>
            <person name="Buck C.B."/>
        </authorList>
    </citation>
    <scope>NUCLEOTIDE SEQUENCE</scope>
    <source>
        <strain evidence="2">CtQJR51</strain>
    </source>
</reference>
<proteinExistence type="predicted"/>
<organism evidence="2">
    <name type="scientific">Siphoviridae sp. ctQJR51</name>
    <dbReference type="NCBI Taxonomy" id="2826327"/>
    <lineage>
        <taxon>Viruses</taxon>
        <taxon>Duplodnaviria</taxon>
        <taxon>Heunggongvirae</taxon>
        <taxon>Uroviricota</taxon>
        <taxon>Caudoviricetes</taxon>
    </lineage>
</organism>
<protein>
    <recommendedName>
        <fullName evidence="1">Gp28/Gp37-like domain-containing protein</fullName>
    </recommendedName>
</protein>
<sequence length="359" mass="39689">MMHSLMMAGPDLRLLGELPQYVSLRFKRCFWEVGSFQLTVKRGTPGWDSLSRETLLYLPERPETALLAEKITVDEEKVTVSGVPLKGLCKRRICVPQSVQGDQYDGFGWDRFTGDAESAYLHYAAANLTDPEDAKRKIPGLVLSENRHRGAVLPWQARFDKLTEVFADIGSATGLGWDIVPDLKERVLRFVVTEGVDRTTGSRRAVLSRRLGNVDGASWTEDGTAEVGTVYAGGSGEDEKRLILSVGNTAEGLNRREGWASLNGVSDVDMLRLGAERKLSPRKDSVTAELLDSGLCRYGRDYDLGDMVTVVADDRQRNARLTAVEETYEDGKRTLKATFGEGPVTLTGLIRERMRGSIA</sequence>
<feature type="domain" description="Gp28/Gp37-like" evidence="1">
    <location>
        <begin position="10"/>
        <end position="341"/>
    </location>
</feature>
<name>A0A8S5M2Y1_9CAUD</name>